<reference evidence="5" key="1">
    <citation type="journal article" date="2020" name="mSystems">
        <title>Genome- and Community-Level Interaction Insights into Carbon Utilization and Element Cycling Functions of Hydrothermarchaeota in Hydrothermal Sediment.</title>
        <authorList>
            <person name="Zhou Z."/>
            <person name="Liu Y."/>
            <person name="Xu W."/>
            <person name="Pan J."/>
            <person name="Luo Z.H."/>
            <person name="Li M."/>
        </authorList>
    </citation>
    <scope>NUCLEOTIDE SEQUENCE [LARGE SCALE GENOMIC DNA]</scope>
    <source>
        <strain evidence="5">HyVt-26</strain>
    </source>
</reference>
<dbReference type="InterPro" id="IPR001977">
    <property type="entry name" value="Depp_CoAkinase"/>
</dbReference>
<keyword evidence="5" id="KW-0808">Transferase</keyword>
<evidence type="ECO:0000313" key="5">
    <source>
        <dbReference type="EMBL" id="HDK37405.1"/>
    </source>
</evidence>
<keyword evidence="3" id="KW-0067">ATP-binding</keyword>
<dbReference type="CDD" id="cd02022">
    <property type="entry name" value="DPCK"/>
    <property type="match status" value="1"/>
</dbReference>
<dbReference type="GO" id="GO:0015937">
    <property type="term" value="P:coenzyme A biosynthetic process"/>
    <property type="evidence" value="ECO:0007669"/>
    <property type="project" value="UniProtKB-KW"/>
</dbReference>
<evidence type="ECO:0000256" key="2">
    <source>
        <dbReference type="ARBA" id="ARBA00022741"/>
    </source>
</evidence>
<dbReference type="SUPFAM" id="SSF52540">
    <property type="entry name" value="P-loop containing nucleoside triphosphate hydrolases"/>
    <property type="match status" value="1"/>
</dbReference>
<dbReference type="EMBL" id="DRCV01000004">
    <property type="protein sequence ID" value="HDK37405.1"/>
    <property type="molecule type" value="Genomic_DNA"/>
</dbReference>
<dbReference type="Gene3D" id="3.40.50.300">
    <property type="entry name" value="P-loop containing nucleotide triphosphate hydrolases"/>
    <property type="match status" value="1"/>
</dbReference>
<comment type="similarity">
    <text evidence="1">Belongs to the CoaE family.</text>
</comment>
<dbReference type="AlphaFoldDB" id="A0A831NVC8"/>
<dbReference type="GO" id="GO:0005524">
    <property type="term" value="F:ATP binding"/>
    <property type="evidence" value="ECO:0007669"/>
    <property type="project" value="UniProtKB-KW"/>
</dbReference>
<evidence type="ECO:0000256" key="1">
    <source>
        <dbReference type="ARBA" id="ARBA00009018"/>
    </source>
</evidence>
<dbReference type="Pfam" id="PF01121">
    <property type="entry name" value="CoaE"/>
    <property type="match status" value="1"/>
</dbReference>
<keyword evidence="5" id="KW-0418">Kinase</keyword>
<proteinExistence type="inferred from homology"/>
<keyword evidence="4" id="KW-0173">Coenzyme A biosynthesis</keyword>
<evidence type="ECO:0000256" key="3">
    <source>
        <dbReference type="ARBA" id="ARBA00022840"/>
    </source>
</evidence>
<dbReference type="InterPro" id="IPR027417">
    <property type="entry name" value="P-loop_NTPase"/>
</dbReference>
<dbReference type="GO" id="GO:0004140">
    <property type="term" value="F:dephospho-CoA kinase activity"/>
    <property type="evidence" value="ECO:0007669"/>
    <property type="project" value="InterPro"/>
</dbReference>
<accession>A0A831NVC8</accession>
<dbReference type="PROSITE" id="PS51219">
    <property type="entry name" value="DPCK"/>
    <property type="match status" value="1"/>
</dbReference>
<dbReference type="Proteomes" id="UP000885822">
    <property type="component" value="Unassembled WGS sequence"/>
</dbReference>
<evidence type="ECO:0000256" key="4">
    <source>
        <dbReference type="ARBA" id="ARBA00022993"/>
    </source>
</evidence>
<comment type="caution">
    <text evidence="5">The sequence shown here is derived from an EMBL/GenBank/DDBJ whole genome shotgun (WGS) entry which is preliminary data.</text>
</comment>
<name>A0A831NVC8_9GAMM</name>
<sequence length="48" mass="5020">MLRIGLTGGIASGKTAVSDHFAQLGIPVIDTDQISRELVEPGTEALLQ</sequence>
<feature type="non-terminal residue" evidence="5">
    <location>
        <position position="48"/>
    </location>
</feature>
<protein>
    <submittedName>
        <fullName evidence="5">Dephospho-CoA kinase</fullName>
    </submittedName>
</protein>
<organism evidence="5">
    <name type="scientific">Thiolapillus brandeum</name>
    <dbReference type="NCBI Taxonomy" id="1076588"/>
    <lineage>
        <taxon>Bacteria</taxon>
        <taxon>Pseudomonadati</taxon>
        <taxon>Pseudomonadota</taxon>
        <taxon>Gammaproteobacteria</taxon>
        <taxon>Chromatiales</taxon>
        <taxon>Sedimenticolaceae</taxon>
        <taxon>Thiolapillus</taxon>
    </lineage>
</organism>
<gene>
    <name evidence="5" type="ORF">ENG92_00090</name>
</gene>
<keyword evidence="2" id="KW-0547">Nucleotide-binding</keyword>